<gene>
    <name evidence="2" type="ORF">E6Q11_01275</name>
</gene>
<dbReference type="InterPro" id="IPR001387">
    <property type="entry name" value="Cro/C1-type_HTH"/>
</dbReference>
<comment type="caution">
    <text evidence="2">The sequence shown here is derived from an EMBL/GenBank/DDBJ whole genome shotgun (WGS) entry which is preliminary data.</text>
</comment>
<sequence length="91" mass="10494">MLLSFAHIKPIMRQELVNKNLVSIRESLRLNQQQFATALGVSTRTVSQWENGKVRNPRLTLTQTKRLMDMTGKTLDELVEIFEAHLEDSLN</sequence>
<dbReference type="InterPro" id="IPR010982">
    <property type="entry name" value="Lambda_DNA-bd_dom_sf"/>
</dbReference>
<feature type="domain" description="HTH cro/C1-type" evidence="1">
    <location>
        <begin position="21"/>
        <end position="78"/>
    </location>
</feature>
<dbReference type="PROSITE" id="PS50943">
    <property type="entry name" value="HTH_CROC1"/>
    <property type="match status" value="1"/>
</dbReference>
<reference evidence="2 3" key="1">
    <citation type="submission" date="2018-09" db="EMBL/GenBank/DDBJ databases">
        <title>Metagenome Assembled Genomes from an Advanced Water Purification Facility.</title>
        <authorList>
            <person name="Stamps B.W."/>
            <person name="Spear J.R."/>
        </authorList>
    </citation>
    <scope>NUCLEOTIDE SEQUENCE [LARGE SCALE GENOMIC DNA]</scope>
    <source>
        <strain evidence="2">Bin_63_2</strain>
    </source>
</reference>
<dbReference type="EMBL" id="SSDS01000020">
    <property type="protein sequence ID" value="TXG78313.1"/>
    <property type="molecule type" value="Genomic_DNA"/>
</dbReference>
<evidence type="ECO:0000313" key="2">
    <source>
        <dbReference type="EMBL" id="TXG78313.1"/>
    </source>
</evidence>
<dbReference type="SMART" id="SM00530">
    <property type="entry name" value="HTH_XRE"/>
    <property type="match status" value="1"/>
</dbReference>
<dbReference type="Proteomes" id="UP000321026">
    <property type="component" value="Unassembled WGS sequence"/>
</dbReference>
<dbReference type="AlphaFoldDB" id="A0A5C7JA70"/>
<evidence type="ECO:0000313" key="3">
    <source>
        <dbReference type="Proteomes" id="UP000321026"/>
    </source>
</evidence>
<dbReference type="GO" id="GO:0003677">
    <property type="term" value="F:DNA binding"/>
    <property type="evidence" value="ECO:0007669"/>
    <property type="project" value="InterPro"/>
</dbReference>
<protein>
    <submittedName>
        <fullName evidence="2">Helix-turn-helix domain-containing protein</fullName>
    </submittedName>
</protein>
<dbReference type="Pfam" id="PF01381">
    <property type="entry name" value="HTH_3"/>
    <property type="match status" value="1"/>
</dbReference>
<organism evidence="2 3">
    <name type="scientific">Candidatus Dojkabacteria bacterium</name>
    <dbReference type="NCBI Taxonomy" id="2099670"/>
    <lineage>
        <taxon>Bacteria</taxon>
        <taxon>Candidatus Dojkabacteria</taxon>
    </lineage>
</organism>
<dbReference type="Gene3D" id="1.10.260.40">
    <property type="entry name" value="lambda repressor-like DNA-binding domains"/>
    <property type="match status" value="1"/>
</dbReference>
<accession>A0A5C7JA70</accession>
<evidence type="ECO:0000259" key="1">
    <source>
        <dbReference type="PROSITE" id="PS50943"/>
    </source>
</evidence>
<proteinExistence type="predicted"/>
<dbReference type="CDD" id="cd00093">
    <property type="entry name" value="HTH_XRE"/>
    <property type="match status" value="1"/>
</dbReference>
<name>A0A5C7JA70_9BACT</name>
<dbReference type="SUPFAM" id="SSF47413">
    <property type="entry name" value="lambda repressor-like DNA-binding domains"/>
    <property type="match status" value="1"/>
</dbReference>